<evidence type="ECO:0000259" key="2">
    <source>
        <dbReference type="Pfam" id="PF02470"/>
    </source>
</evidence>
<dbReference type="OrthoDB" id="9806984at2"/>
<keyword evidence="1" id="KW-0472">Membrane</keyword>
<dbReference type="AlphaFoldDB" id="S7TW54"/>
<dbReference type="PANTHER" id="PTHR33371:SF4">
    <property type="entry name" value="INTERMEMBRANE PHOSPHOLIPID TRANSPORT SYSTEM BINDING PROTEIN MLAD"/>
    <property type="match status" value="1"/>
</dbReference>
<keyword evidence="4" id="KW-1185">Reference proteome</keyword>
<comment type="caution">
    <text evidence="3">The sequence shown here is derived from an EMBL/GenBank/DDBJ whole genome shotgun (WGS) entry which is preliminary data.</text>
</comment>
<dbReference type="PANTHER" id="PTHR33371">
    <property type="entry name" value="INTERMEMBRANE PHOSPHOLIPID TRANSPORT SYSTEM BINDING PROTEIN MLAD-RELATED"/>
    <property type="match status" value="1"/>
</dbReference>
<dbReference type="InterPro" id="IPR052336">
    <property type="entry name" value="MlaD_Phospholipid_Transporter"/>
</dbReference>
<dbReference type="EMBL" id="ATHJ01000076">
    <property type="protein sequence ID" value="EPR41267.1"/>
    <property type="molecule type" value="Genomic_DNA"/>
</dbReference>
<evidence type="ECO:0000313" key="3">
    <source>
        <dbReference type="EMBL" id="EPR41267.1"/>
    </source>
</evidence>
<accession>S7TW54</accession>
<keyword evidence="1" id="KW-1133">Transmembrane helix</keyword>
<dbReference type="RefSeq" id="WP_020876479.1">
    <property type="nucleotide sequence ID" value="NZ_ATHJ01000076.1"/>
</dbReference>
<keyword evidence="1" id="KW-0812">Transmembrane</keyword>
<dbReference type="PATRIC" id="fig|1121405.3.peg.1576"/>
<dbReference type="InterPro" id="IPR003399">
    <property type="entry name" value="Mce/MlaD"/>
</dbReference>
<organism evidence="3 4">
    <name type="scientific">Desulfococcus multivorans DSM 2059</name>
    <dbReference type="NCBI Taxonomy" id="1121405"/>
    <lineage>
        <taxon>Bacteria</taxon>
        <taxon>Pseudomonadati</taxon>
        <taxon>Thermodesulfobacteriota</taxon>
        <taxon>Desulfobacteria</taxon>
        <taxon>Desulfobacterales</taxon>
        <taxon>Desulfococcaceae</taxon>
        <taxon>Desulfococcus</taxon>
    </lineage>
</organism>
<name>S7TW54_DESML</name>
<proteinExistence type="predicted"/>
<evidence type="ECO:0000313" key="4">
    <source>
        <dbReference type="Proteomes" id="UP000014977"/>
    </source>
</evidence>
<feature type="transmembrane region" description="Helical" evidence="1">
    <location>
        <begin position="9"/>
        <end position="29"/>
    </location>
</feature>
<gene>
    <name evidence="3" type="ORF">dsmv_2048</name>
</gene>
<sequence>MKAKTNPTLIGIFVLGAILLITLGVLVFGSGKFFRETQTFVLYFQGDVANLRPGAPVTFRGVKIGSVTSVVLNFDAQDMSLRIPVFIEIDQSQIRMMNGYIPDEKRRNIMLKLVDMGLRAQLRMQSILTGLLSVDFDFHPNAPPHVPGEKVAFGGQEYVELPTIPSEIERLQKTLKQLPFETMVAKAISSLEAMEEMLHSEEMKKAVGSFTQTMTHIEALVIDLNQKLPGTMDTAGQTLKDIRRLVNDMDETLESVGARLDGTLEYTRRTARSTERLMENINTQVRPITESFAETLVSTRAALKQMEESLSAVKGIASNDTVMGYKLYSTLDELSEAARAVRTFADYLERHPEALIRGKGEAQYP</sequence>
<dbReference type="eggNOG" id="COG1463">
    <property type="taxonomic scope" value="Bacteria"/>
</dbReference>
<feature type="domain" description="Mce/MlaD" evidence="2">
    <location>
        <begin position="37"/>
        <end position="137"/>
    </location>
</feature>
<protein>
    <submittedName>
        <fullName evidence="3">Mammalian cell entry related domain protein</fullName>
    </submittedName>
</protein>
<dbReference type="Proteomes" id="UP000014977">
    <property type="component" value="Unassembled WGS sequence"/>
</dbReference>
<dbReference type="Pfam" id="PF02470">
    <property type="entry name" value="MlaD"/>
    <property type="match status" value="1"/>
</dbReference>
<reference evidence="3 4" key="1">
    <citation type="journal article" date="2013" name="Genome Announc.">
        <title>Draft genome sequences for three mercury-methylating, sulfate-reducing bacteria.</title>
        <authorList>
            <person name="Brown S.D."/>
            <person name="Hurt R.A.Jr."/>
            <person name="Gilmour C.C."/>
            <person name="Elias D.A."/>
        </authorList>
    </citation>
    <scope>NUCLEOTIDE SEQUENCE [LARGE SCALE GENOMIC DNA]</scope>
    <source>
        <strain evidence="3 4">DSM 2059</strain>
    </source>
</reference>
<evidence type="ECO:0000256" key="1">
    <source>
        <dbReference type="SAM" id="Phobius"/>
    </source>
</evidence>
<dbReference type="STRING" id="897.B2D07_06855"/>